<dbReference type="RefSeq" id="WP_375355905.1">
    <property type="nucleotide sequence ID" value="NZ_JBHHMI010000011.1"/>
</dbReference>
<keyword evidence="2" id="KW-1185">Reference proteome</keyword>
<proteinExistence type="predicted"/>
<evidence type="ECO:0000313" key="2">
    <source>
        <dbReference type="Proteomes" id="UP001580346"/>
    </source>
</evidence>
<comment type="caution">
    <text evidence="1">The sequence shown here is derived from an EMBL/GenBank/DDBJ whole genome shotgun (WGS) entry which is preliminary data.</text>
</comment>
<sequence>MTEDTKESLAAEIAAHLKHTFGLSVSEAAVIDKGWLLLWIFTE</sequence>
<accession>A0ABV5AUI5</accession>
<name>A0ABV5AUI5_9BACL</name>
<gene>
    <name evidence="1" type="ORF">ACE41H_13995</name>
</gene>
<evidence type="ECO:0000313" key="1">
    <source>
        <dbReference type="EMBL" id="MFB5267876.1"/>
    </source>
</evidence>
<organism evidence="1 2">
    <name type="scientific">Paenibacillus enshidis</name>
    <dbReference type="NCBI Taxonomy" id="1458439"/>
    <lineage>
        <taxon>Bacteria</taxon>
        <taxon>Bacillati</taxon>
        <taxon>Bacillota</taxon>
        <taxon>Bacilli</taxon>
        <taxon>Bacillales</taxon>
        <taxon>Paenibacillaceae</taxon>
        <taxon>Paenibacillus</taxon>
    </lineage>
</organism>
<protein>
    <submittedName>
        <fullName evidence="1">Uncharacterized protein</fullName>
    </submittedName>
</protein>
<reference evidence="1 2" key="1">
    <citation type="submission" date="2024-09" db="EMBL/GenBank/DDBJ databases">
        <title>Paenibacillus zeirhizospherea sp. nov., isolated from surface of the maize (Zea mays) roots in a horticulture field, Hungary.</title>
        <authorList>
            <person name="Marton D."/>
            <person name="Farkas M."/>
            <person name="Bedics A."/>
            <person name="Toth E."/>
            <person name="Tancsics A."/>
            <person name="Boka K."/>
            <person name="Maroti G."/>
            <person name="Kriszt B."/>
            <person name="Cserhati M."/>
        </authorList>
    </citation>
    <scope>NUCLEOTIDE SEQUENCE [LARGE SCALE GENOMIC DNA]</scope>
    <source>
        <strain evidence="1 2">KCTC 33519</strain>
    </source>
</reference>
<dbReference type="EMBL" id="JBHHMI010000011">
    <property type="protein sequence ID" value="MFB5267876.1"/>
    <property type="molecule type" value="Genomic_DNA"/>
</dbReference>
<dbReference type="Proteomes" id="UP001580346">
    <property type="component" value="Unassembled WGS sequence"/>
</dbReference>